<dbReference type="InterPro" id="IPR005913">
    <property type="entry name" value="dTDP_dehydrorham_reduct"/>
</dbReference>
<evidence type="ECO:0000313" key="2">
    <source>
        <dbReference type="EMBL" id="KKN75583.1"/>
    </source>
</evidence>
<evidence type="ECO:0000259" key="1">
    <source>
        <dbReference type="Pfam" id="PF04321"/>
    </source>
</evidence>
<dbReference type="InterPro" id="IPR036291">
    <property type="entry name" value="NAD(P)-bd_dom_sf"/>
</dbReference>
<proteinExistence type="predicted"/>
<dbReference type="SUPFAM" id="SSF51735">
    <property type="entry name" value="NAD(P)-binding Rossmann-fold domains"/>
    <property type="match status" value="1"/>
</dbReference>
<dbReference type="EMBL" id="LAZR01000307">
    <property type="protein sequence ID" value="KKN75583.1"/>
    <property type="molecule type" value="Genomic_DNA"/>
</dbReference>
<comment type="caution">
    <text evidence="2">The sequence shown here is derived from an EMBL/GenBank/DDBJ whole genome shotgun (WGS) entry which is preliminary data.</text>
</comment>
<dbReference type="PANTHER" id="PTHR10491:SF4">
    <property type="entry name" value="METHIONINE ADENOSYLTRANSFERASE 2 SUBUNIT BETA"/>
    <property type="match status" value="1"/>
</dbReference>
<accession>A0A0F9WBM6</accession>
<protein>
    <recommendedName>
        <fullName evidence="1">RmlD-like substrate binding domain-containing protein</fullName>
    </recommendedName>
</protein>
<feature type="domain" description="RmlD-like substrate binding" evidence="1">
    <location>
        <begin position="4"/>
        <end position="245"/>
    </location>
</feature>
<organism evidence="2">
    <name type="scientific">marine sediment metagenome</name>
    <dbReference type="NCBI Taxonomy" id="412755"/>
    <lineage>
        <taxon>unclassified sequences</taxon>
        <taxon>metagenomes</taxon>
        <taxon>ecological metagenomes</taxon>
    </lineage>
</organism>
<dbReference type="AlphaFoldDB" id="A0A0F9WBM6"/>
<dbReference type="PANTHER" id="PTHR10491">
    <property type="entry name" value="DTDP-4-DEHYDRORHAMNOSE REDUCTASE"/>
    <property type="match status" value="1"/>
</dbReference>
<dbReference type="InterPro" id="IPR029903">
    <property type="entry name" value="RmlD-like-bd"/>
</dbReference>
<gene>
    <name evidence="2" type="ORF">LCGC14_0379360</name>
</gene>
<name>A0A0F9WBM6_9ZZZZ</name>
<dbReference type="CDD" id="cd05254">
    <property type="entry name" value="dTDP_HR_like_SDR_e"/>
    <property type="match status" value="1"/>
</dbReference>
<dbReference type="Gene3D" id="3.40.50.720">
    <property type="entry name" value="NAD(P)-binding Rossmann-like Domain"/>
    <property type="match status" value="1"/>
</dbReference>
<dbReference type="GO" id="GO:0008831">
    <property type="term" value="F:dTDP-4-dehydrorhamnose reductase activity"/>
    <property type="evidence" value="ECO:0007669"/>
    <property type="project" value="TreeGrafter"/>
</dbReference>
<reference evidence="2" key="1">
    <citation type="journal article" date="2015" name="Nature">
        <title>Complex archaea that bridge the gap between prokaryotes and eukaryotes.</title>
        <authorList>
            <person name="Spang A."/>
            <person name="Saw J.H."/>
            <person name="Jorgensen S.L."/>
            <person name="Zaremba-Niedzwiedzka K."/>
            <person name="Martijn J."/>
            <person name="Lind A.E."/>
            <person name="van Eijk R."/>
            <person name="Schleper C."/>
            <person name="Guy L."/>
            <person name="Ettema T.J."/>
        </authorList>
    </citation>
    <scope>NUCLEOTIDE SEQUENCE</scope>
</reference>
<dbReference type="GO" id="GO:0005829">
    <property type="term" value="C:cytosol"/>
    <property type="evidence" value="ECO:0007669"/>
    <property type="project" value="TreeGrafter"/>
</dbReference>
<dbReference type="GO" id="GO:0019305">
    <property type="term" value="P:dTDP-rhamnose biosynthetic process"/>
    <property type="evidence" value="ECO:0007669"/>
    <property type="project" value="TreeGrafter"/>
</dbReference>
<sequence>MKNKILILGATGMLGNAMMRHLYKTKTDCEVYGTLRSAAGMRHFPEIPQDRFITGIDVEDQDCLLSLFSRVNPNVVINCIGRVKQHAEANDVLSTLPINAMLPHRLARLCAVGGARLIHISTDCVFNGEKGGYLETDTSDATDLYGKSKFIGELHEPHTITLRTSIIGHELGDASSSLIDWFLSQKGEINGYTNAIFSGLPTVELAEVIGSYVLPRPDLSGLYHVAATPISKFDLLSIVARVYSKDITIVPEHTFCIDRSLNGNKFSHETGYSSDNWPALIKRMYDFN</sequence>
<dbReference type="Pfam" id="PF04321">
    <property type="entry name" value="RmlD_sub_bind"/>
    <property type="match status" value="1"/>
</dbReference>